<accession>A0A9P7GGE2</accession>
<protein>
    <submittedName>
        <fullName evidence="2">Uncharacterized protein</fullName>
    </submittedName>
</protein>
<feature type="compositionally biased region" description="Low complexity" evidence="1">
    <location>
        <begin position="12"/>
        <end position="27"/>
    </location>
</feature>
<proteinExistence type="predicted"/>
<organism evidence="2 3">
    <name type="scientific">Sphagnurus paluster</name>
    <dbReference type="NCBI Taxonomy" id="117069"/>
    <lineage>
        <taxon>Eukaryota</taxon>
        <taxon>Fungi</taxon>
        <taxon>Dikarya</taxon>
        <taxon>Basidiomycota</taxon>
        <taxon>Agaricomycotina</taxon>
        <taxon>Agaricomycetes</taxon>
        <taxon>Agaricomycetidae</taxon>
        <taxon>Agaricales</taxon>
        <taxon>Tricholomatineae</taxon>
        <taxon>Lyophyllaceae</taxon>
        <taxon>Sphagnurus</taxon>
    </lineage>
</organism>
<dbReference type="AlphaFoldDB" id="A0A9P7GGE2"/>
<evidence type="ECO:0000256" key="1">
    <source>
        <dbReference type="SAM" id="MobiDB-lite"/>
    </source>
</evidence>
<evidence type="ECO:0000313" key="2">
    <source>
        <dbReference type="EMBL" id="KAG5649476.1"/>
    </source>
</evidence>
<gene>
    <name evidence="2" type="ORF">H0H81_003594</name>
</gene>
<dbReference type="Proteomes" id="UP000717328">
    <property type="component" value="Unassembled WGS sequence"/>
</dbReference>
<sequence>MSTKNAAKRYLSSPAASPPRNRPRASSVVEMDSEQRKVAQTDFETMMQEMQKTMKELDLQEVYEVNLVQKVLNDLLEAIEVANAATSEDAGANVKSVSFSKVKQEIFKDRFGLVVDSPSPFNETGSLDTFLTSILQDLNKAGPQSGQSRLGTLDVAFKTIDSNANFHTFVMRLNFIVEFLNMS</sequence>
<reference evidence="2" key="2">
    <citation type="submission" date="2021-10" db="EMBL/GenBank/DDBJ databases">
        <title>Phylogenomics reveals ancestral predisposition of the termite-cultivated fungus Termitomyces towards a domesticated lifestyle.</title>
        <authorList>
            <person name="Auxier B."/>
            <person name="Grum-Grzhimaylo A."/>
            <person name="Cardenas M.E."/>
            <person name="Lodge J.D."/>
            <person name="Laessoe T."/>
            <person name="Pedersen O."/>
            <person name="Smith M.E."/>
            <person name="Kuyper T.W."/>
            <person name="Franco-Molano E.A."/>
            <person name="Baroni T.J."/>
            <person name="Aanen D.K."/>
        </authorList>
    </citation>
    <scope>NUCLEOTIDE SEQUENCE</scope>
    <source>
        <strain evidence="2">D49</strain>
    </source>
</reference>
<comment type="caution">
    <text evidence="2">The sequence shown here is derived from an EMBL/GenBank/DDBJ whole genome shotgun (WGS) entry which is preliminary data.</text>
</comment>
<dbReference type="EMBL" id="JABCKI010000964">
    <property type="protein sequence ID" value="KAG5649476.1"/>
    <property type="molecule type" value="Genomic_DNA"/>
</dbReference>
<name>A0A9P7GGE2_9AGAR</name>
<feature type="non-terminal residue" evidence="2">
    <location>
        <position position="1"/>
    </location>
</feature>
<keyword evidence="3" id="KW-1185">Reference proteome</keyword>
<feature type="region of interest" description="Disordered" evidence="1">
    <location>
        <begin position="1"/>
        <end position="33"/>
    </location>
</feature>
<evidence type="ECO:0000313" key="3">
    <source>
        <dbReference type="Proteomes" id="UP000717328"/>
    </source>
</evidence>
<reference evidence="2" key="1">
    <citation type="submission" date="2021-02" db="EMBL/GenBank/DDBJ databases">
        <authorList>
            <person name="Nieuwenhuis M."/>
            <person name="Van De Peppel L.J.J."/>
        </authorList>
    </citation>
    <scope>NUCLEOTIDE SEQUENCE</scope>
    <source>
        <strain evidence="2">D49</strain>
    </source>
</reference>